<dbReference type="HOGENOM" id="CLU_2360373_0_0_1"/>
<reference evidence="1 2" key="1">
    <citation type="submission" date="2014-04" db="EMBL/GenBank/DDBJ databases">
        <authorList>
            <consortium name="DOE Joint Genome Institute"/>
            <person name="Kuo A."/>
            <person name="Kohler A."/>
            <person name="Jargeat P."/>
            <person name="Nagy L.G."/>
            <person name="Floudas D."/>
            <person name="Copeland A."/>
            <person name="Barry K.W."/>
            <person name="Cichocki N."/>
            <person name="Veneault-Fourrey C."/>
            <person name="LaButti K."/>
            <person name="Lindquist E.A."/>
            <person name="Lipzen A."/>
            <person name="Lundell T."/>
            <person name="Morin E."/>
            <person name="Murat C."/>
            <person name="Sun H."/>
            <person name="Tunlid A."/>
            <person name="Henrissat B."/>
            <person name="Grigoriev I.V."/>
            <person name="Hibbett D.S."/>
            <person name="Martin F."/>
            <person name="Nordberg H.P."/>
            <person name="Cantor M.N."/>
            <person name="Hua S.X."/>
        </authorList>
    </citation>
    <scope>NUCLEOTIDE SEQUENCE [LARGE SCALE GENOMIC DNA]</scope>
    <source>
        <strain evidence="1 2">Ve08.2h10</strain>
    </source>
</reference>
<accession>A0A0D0D762</accession>
<dbReference type="AlphaFoldDB" id="A0A0D0D762"/>
<sequence>MTLRYQVSKCKVARRAHGPSRSSRRFIYLRPTSKRHESIAVSVGRRRMSTGSFADTTRSTSWCPYQTCFSERQDPGGDPRSVRSTKMLPLKKLIKG</sequence>
<name>A0A0D0D762_9AGAM</name>
<keyword evidence="2" id="KW-1185">Reference proteome</keyword>
<organism evidence="1 2">
    <name type="scientific">Paxillus rubicundulus Ve08.2h10</name>
    <dbReference type="NCBI Taxonomy" id="930991"/>
    <lineage>
        <taxon>Eukaryota</taxon>
        <taxon>Fungi</taxon>
        <taxon>Dikarya</taxon>
        <taxon>Basidiomycota</taxon>
        <taxon>Agaricomycotina</taxon>
        <taxon>Agaricomycetes</taxon>
        <taxon>Agaricomycetidae</taxon>
        <taxon>Boletales</taxon>
        <taxon>Paxilineae</taxon>
        <taxon>Paxillaceae</taxon>
        <taxon>Paxillus</taxon>
    </lineage>
</organism>
<dbReference type="EMBL" id="KN825575">
    <property type="protein sequence ID" value="KIK84613.1"/>
    <property type="molecule type" value="Genomic_DNA"/>
</dbReference>
<dbReference type="Proteomes" id="UP000054538">
    <property type="component" value="Unassembled WGS sequence"/>
</dbReference>
<evidence type="ECO:0000313" key="2">
    <source>
        <dbReference type="Proteomes" id="UP000054538"/>
    </source>
</evidence>
<dbReference type="InParanoid" id="A0A0D0D762"/>
<proteinExistence type="predicted"/>
<evidence type="ECO:0000313" key="1">
    <source>
        <dbReference type="EMBL" id="KIK84613.1"/>
    </source>
</evidence>
<reference evidence="2" key="2">
    <citation type="submission" date="2015-01" db="EMBL/GenBank/DDBJ databases">
        <title>Evolutionary Origins and Diversification of the Mycorrhizal Mutualists.</title>
        <authorList>
            <consortium name="DOE Joint Genome Institute"/>
            <consortium name="Mycorrhizal Genomics Consortium"/>
            <person name="Kohler A."/>
            <person name="Kuo A."/>
            <person name="Nagy L.G."/>
            <person name="Floudas D."/>
            <person name="Copeland A."/>
            <person name="Barry K.W."/>
            <person name="Cichocki N."/>
            <person name="Veneault-Fourrey C."/>
            <person name="LaButti K."/>
            <person name="Lindquist E.A."/>
            <person name="Lipzen A."/>
            <person name="Lundell T."/>
            <person name="Morin E."/>
            <person name="Murat C."/>
            <person name="Riley R."/>
            <person name="Ohm R."/>
            <person name="Sun H."/>
            <person name="Tunlid A."/>
            <person name="Henrissat B."/>
            <person name="Grigoriev I.V."/>
            <person name="Hibbett D.S."/>
            <person name="Martin F."/>
        </authorList>
    </citation>
    <scope>NUCLEOTIDE SEQUENCE [LARGE SCALE GENOMIC DNA]</scope>
    <source>
        <strain evidence="2">Ve08.2h10</strain>
    </source>
</reference>
<gene>
    <name evidence="1" type="ORF">PAXRUDRAFT_832003</name>
</gene>
<protein>
    <submittedName>
        <fullName evidence="1">Uncharacterized protein</fullName>
    </submittedName>
</protein>